<dbReference type="Pfam" id="PF01210">
    <property type="entry name" value="NAD_Gly3P_dh_N"/>
    <property type="match status" value="1"/>
</dbReference>
<protein>
    <submittedName>
        <fullName evidence="4">Uncharacterized protein</fullName>
    </submittedName>
</protein>
<dbReference type="SUPFAM" id="SSF51735">
    <property type="entry name" value="NAD(P)-binding Rossmann-fold domains"/>
    <property type="match status" value="1"/>
</dbReference>
<dbReference type="Proteomes" id="UP000765160">
    <property type="component" value="Unassembled WGS sequence"/>
</dbReference>
<reference evidence="4 5" key="1">
    <citation type="submission" date="2020-03" db="EMBL/GenBank/DDBJ databases">
        <title>Roseomonas selenitidurans sp. nov. isolated from soil.</title>
        <authorList>
            <person name="Liu H."/>
        </authorList>
    </citation>
    <scope>NUCLEOTIDE SEQUENCE [LARGE SCALE GENOMIC DNA]</scope>
    <source>
        <strain evidence="4 5">JCM 15073</strain>
    </source>
</reference>
<dbReference type="InterPro" id="IPR036291">
    <property type="entry name" value="NAD(P)-bd_dom_sf"/>
</dbReference>
<dbReference type="InterPro" id="IPR013328">
    <property type="entry name" value="6PGD_dom2"/>
</dbReference>
<evidence type="ECO:0000259" key="3">
    <source>
        <dbReference type="Pfam" id="PF02317"/>
    </source>
</evidence>
<feature type="domain" description="Opine dehydrogenase" evidence="3">
    <location>
        <begin position="179"/>
        <end position="319"/>
    </location>
</feature>
<organism evidence="4 5">
    <name type="scientific">Falsiroseomonas frigidaquae</name>
    <dbReference type="NCBI Taxonomy" id="487318"/>
    <lineage>
        <taxon>Bacteria</taxon>
        <taxon>Pseudomonadati</taxon>
        <taxon>Pseudomonadota</taxon>
        <taxon>Alphaproteobacteria</taxon>
        <taxon>Acetobacterales</taxon>
        <taxon>Roseomonadaceae</taxon>
        <taxon>Falsiroseomonas</taxon>
    </lineage>
</organism>
<evidence type="ECO:0000256" key="1">
    <source>
        <dbReference type="ARBA" id="ARBA00023002"/>
    </source>
</evidence>
<sequence>MRLAVLGAGAVGPGAAALAVSRGHEAALWSPRGGGTHGIGSSLAVQGVLSGTARVDVAVDVARALAGASAVLVSVPPHALGPVLRRIAPMLTEGVPVLLAPSHSLAPLLLDRLLARQGRHAPIGAMATPPVVAERLAGDELRILALPEEVELAAIPAASAGPLAGLCADLFGMRFIPLADALGAALAAHEPVLQAALALGNVTRIEAGEDWDQHARMTPAICRLAERLDAERLELASAYGHAVPSLAAGLHRLAGVPEAPLPVMARALAAARATPGPRGLDAAHLAVSVTYGLALWLRLAVPRGVAMPLTQAAVAVLEAMWGSSLAADDLLEGLDFRQLPALLRDGHAR</sequence>
<dbReference type="Gene3D" id="3.40.50.720">
    <property type="entry name" value="NAD(P)-binding Rossmann-like Domain"/>
    <property type="match status" value="1"/>
</dbReference>
<feature type="domain" description="Glycerol-3-phosphate dehydrogenase NAD-dependent N-terminal" evidence="2">
    <location>
        <begin position="3"/>
        <end position="98"/>
    </location>
</feature>
<dbReference type="SUPFAM" id="SSF48179">
    <property type="entry name" value="6-phosphogluconate dehydrogenase C-terminal domain-like"/>
    <property type="match status" value="1"/>
</dbReference>
<dbReference type="InterPro" id="IPR011128">
    <property type="entry name" value="G3P_DH_NAD-dep_N"/>
</dbReference>
<dbReference type="InterPro" id="IPR003421">
    <property type="entry name" value="Opine_DH"/>
</dbReference>
<dbReference type="EMBL" id="JAAVTX010000003">
    <property type="protein sequence ID" value="NKE45539.1"/>
    <property type="molecule type" value="Genomic_DNA"/>
</dbReference>
<dbReference type="Pfam" id="PF02317">
    <property type="entry name" value="Octopine_DH"/>
    <property type="match status" value="1"/>
</dbReference>
<keyword evidence="5" id="KW-1185">Reference proteome</keyword>
<dbReference type="InterPro" id="IPR008927">
    <property type="entry name" value="6-PGluconate_DH-like_C_sf"/>
</dbReference>
<dbReference type="Gene3D" id="1.10.1040.10">
    <property type="entry name" value="N-(1-d-carboxylethyl)-l-norvaline Dehydrogenase, domain 2"/>
    <property type="match status" value="1"/>
</dbReference>
<comment type="caution">
    <text evidence="4">The sequence shown here is derived from an EMBL/GenBank/DDBJ whole genome shotgun (WGS) entry which is preliminary data.</text>
</comment>
<proteinExistence type="predicted"/>
<evidence type="ECO:0000259" key="2">
    <source>
        <dbReference type="Pfam" id="PF01210"/>
    </source>
</evidence>
<accession>A0ABX1EZR4</accession>
<name>A0ABX1EZR4_9PROT</name>
<dbReference type="RefSeq" id="WP_168049969.1">
    <property type="nucleotide sequence ID" value="NZ_JAATJR010000003.1"/>
</dbReference>
<evidence type="ECO:0000313" key="4">
    <source>
        <dbReference type="EMBL" id="NKE45539.1"/>
    </source>
</evidence>
<keyword evidence="1" id="KW-0560">Oxidoreductase</keyword>
<evidence type="ECO:0000313" key="5">
    <source>
        <dbReference type="Proteomes" id="UP000765160"/>
    </source>
</evidence>
<gene>
    <name evidence="4" type="ORF">HB662_12190</name>
</gene>